<keyword evidence="2" id="KW-0862">Zinc</keyword>
<keyword evidence="6" id="KW-0539">Nucleus</keyword>
<evidence type="ECO:0000256" key="3">
    <source>
        <dbReference type="ARBA" id="ARBA00023015"/>
    </source>
</evidence>
<dbReference type="InterPro" id="IPR001138">
    <property type="entry name" value="Zn2Cys6_DnaBD"/>
</dbReference>
<evidence type="ECO:0000256" key="7">
    <source>
        <dbReference type="SAM" id="MobiDB-lite"/>
    </source>
</evidence>
<keyword evidence="5" id="KW-0804">Transcription</keyword>
<dbReference type="Proteomes" id="UP001600064">
    <property type="component" value="Unassembled WGS sequence"/>
</dbReference>
<keyword evidence="10" id="KW-1185">Reference proteome</keyword>
<dbReference type="PROSITE" id="PS50048">
    <property type="entry name" value="ZN2_CY6_FUNGAL_2"/>
    <property type="match status" value="1"/>
</dbReference>
<evidence type="ECO:0000256" key="5">
    <source>
        <dbReference type="ARBA" id="ARBA00023163"/>
    </source>
</evidence>
<gene>
    <name evidence="9" type="ORF">VTJ83DRAFT_4536</name>
</gene>
<dbReference type="InterPro" id="IPR036864">
    <property type="entry name" value="Zn2-C6_fun-type_DNA-bd_sf"/>
</dbReference>
<evidence type="ECO:0000256" key="1">
    <source>
        <dbReference type="ARBA" id="ARBA00004123"/>
    </source>
</evidence>
<name>A0ABR4DB51_9PEZI</name>
<comment type="subcellular location">
    <subcellularLocation>
        <location evidence="1">Nucleus</location>
    </subcellularLocation>
</comment>
<evidence type="ECO:0000256" key="4">
    <source>
        <dbReference type="ARBA" id="ARBA00023125"/>
    </source>
</evidence>
<proteinExistence type="predicted"/>
<dbReference type="Gene3D" id="4.10.240.10">
    <property type="entry name" value="Zn(2)-C6 fungal-type DNA-binding domain"/>
    <property type="match status" value="1"/>
</dbReference>
<keyword evidence="4" id="KW-0238">DNA-binding</keyword>
<keyword evidence="3" id="KW-0805">Transcription regulation</keyword>
<comment type="caution">
    <text evidence="9">The sequence shown here is derived from an EMBL/GenBank/DDBJ whole genome shotgun (WGS) entry which is preliminary data.</text>
</comment>
<dbReference type="PROSITE" id="PS00463">
    <property type="entry name" value="ZN2_CY6_FUNGAL_1"/>
    <property type="match status" value="1"/>
</dbReference>
<dbReference type="Pfam" id="PF11951">
    <property type="entry name" value="Fungal_trans_2"/>
    <property type="match status" value="1"/>
</dbReference>
<dbReference type="GeneID" id="98125680"/>
<dbReference type="EMBL" id="JAZGUE010000004">
    <property type="protein sequence ID" value="KAL2267259.1"/>
    <property type="molecule type" value="Genomic_DNA"/>
</dbReference>
<dbReference type="SUPFAM" id="SSF57701">
    <property type="entry name" value="Zn2/Cys6 DNA-binding domain"/>
    <property type="match status" value="1"/>
</dbReference>
<accession>A0ABR4DB51</accession>
<dbReference type="RefSeq" id="XP_070865986.1">
    <property type="nucleotide sequence ID" value="XM_071011036.1"/>
</dbReference>
<reference evidence="9 10" key="1">
    <citation type="journal article" date="2024" name="Commun. Biol.">
        <title>Comparative genomic analysis of thermophilic fungi reveals convergent evolutionary adaptations and gene losses.</title>
        <authorList>
            <person name="Steindorff A.S."/>
            <person name="Aguilar-Pontes M.V."/>
            <person name="Robinson A.J."/>
            <person name="Andreopoulos B."/>
            <person name="LaButti K."/>
            <person name="Kuo A."/>
            <person name="Mondo S."/>
            <person name="Riley R."/>
            <person name="Otillar R."/>
            <person name="Haridas S."/>
            <person name="Lipzen A."/>
            <person name="Grimwood J."/>
            <person name="Schmutz J."/>
            <person name="Clum A."/>
            <person name="Reid I.D."/>
            <person name="Moisan M.C."/>
            <person name="Butler G."/>
            <person name="Nguyen T.T.M."/>
            <person name="Dewar K."/>
            <person name="Conant G."/>
            <person name="Drula E."/>
            <person name="Henrissat B."/>
            <person name="Hansel C."/>
            <person name="Singer S."/>
            <person name="Hutchinson M.I."/>
            <person name="de Vries R.P."/>
            <person name="Natvig D.O."/>
            <person name="Powell A.J."/>
            <person name="Tsang A."/>
            <person name="Grigoriev I.V."/>
        </authorList>
    </citation>
    <scope>NUCLEOTIDE SEQUENCE [LARGE SCALE GENOMIC DNA]</scope>
    <source>
        <strain evidence="9 10">ATCC 22073</strain>
    </source>
</reference>
<dbReference type="PANTHER" id="PTHR37534">
    <property type="entry name" value="TRANSCRIPTIONAL ACTIVATOR PROTEIN UGA3"/>
    <property type="match status" value="1"/>
</dbReference>
<sequence length="688" mass="76087">MAPDGVMKNRKKSRSGCRTCKARRLRCDETKPTCRNCTQKGLECPGYQQRLQWSTKHERPTATQTRVPANFEQLVSAASESIITGAQTTAKPSVADGSSPERSQALLAPVPIHSYSNPSRSPSPWPLPSPSSASYASSSSSSSSASSAPSPATLSPPPHYEDRIATGGPHITIVPADAPVVDSVVPKKEEPDQADDVIELPKPTLVQPVVNIPTFLIEHWFKSVCTSWSALDSPSNPYRRLTGDLWNSSPAVYYSLQSISAASLVERLPHVMRDTARTAPQLAFDAIKQELRAFYTGTTRRFPTELLLALFCMSSSMAWMEARRTGQELVRQARHVLRSLKSWRLDKQSQELLDFFNGCLVYEEMLRSVVSEDDIDFHNMLSWPDPTPNKALVSPTTHPWSGVSPDVLMQFGKAMALCRRSRTRWRLNEGTSYEILEGALQDIKDARRIEESLLPPDFAQLPQCQPPAFHCSDHGLHYITEAYRLCALLQLYETFPDLCTKRIPLFKDAHRSTIWHAWVSPLALHITDVLAKVPPSHLSCIQPLLCLCAGSGLRYESKVKMNSGENSYLILDMDDMIGPGPVPPTMMSGAAAAATAATTTSPSYSASTELGSGPSIPMSETTMRTSQACQFVMDRLDQLETCLPPKPIGVAKQLMREVWSVYDKEIGQTRRTHWLDVMSSTGLHTLFG</sequence>
<feature type="region of interest" description="Disordered" evidence="7">
    <location>
        <begin position="112"/>
        <end position="171"/>
    </location>
</feature>
<organism evidence="9 10">
    <name type="scientific">Remersonia thermophila</name>
    <dbReference type="NCBI Taxonomy" id="72144"/>
    <lineage>
        <taxon>Eukaryota</taxon>
        <taxon>Fungi</taxon>
        <taxon>Dikarya</taxon>
        <taxon>Ascomycota</taxon>
        <taxon>Pezizomycotina</taxon>
        <taxon>Sordariomycetes</taxon>
        <taxon>Sordariomycetidae</taxon>
        <taxon>Sordariales</taxon>
        <taxon>Sordariales incertae sedis</taxon>
        <taxon>Remersonia</taxon>
    </lineage>
</organism>
<dbReference type="Pfam" id="PF00172">
    <property type="entry name" value="Zn_clus"/>
    <property type="match status" value="1"/>
</dbReference>
<dbReference type="InterPro" id="IPR021858">
    <property type="entry name" value="Fun_TF"/>
</dbReference>
<evidence type="ECO:0000313" key="10">
    <source>
        <dbReference type="Proteomes" id="UP001600064"/>
    </source>
</evidence>
<dbReference type="SMART" id="SM00066">
    <property type="entry name" value="GAL4"/>
    <property type="match status" value="1"/>
</dbReference>
<evidence type="ECO:0000313" key="9">
    <source>
        <dbReference type="EMBL" id="KAL2267259.1"/>
    </source>
</evidence>
<evidence type="ECO:0000256" key="2">
    <source>
        <dbReference type="ARBA" id="ARBA00022833"/>
    </source>
</evidence>
<protein>
    <recommendedName>
        <fullName evidence="8">Zn(2)-C6 fungal-type domain-containing protein</fullName>
    </recommendedName>
</protein>
<evidence type="ECO:0000256" key="6">
    <source>
        <dbReference type="ARBA" id="ARBA00023242"/>
    </source>
</evidence>
<evidence type="ECO:0000259" key="8">
    <source>
        <dbReference type="PROSITE" id="PS50048"/>
    </source>
</evidence>
<dbReference type="PANTHER" id="PTHR37534:SF11">
    <property type="entry name" value="ZN(II)2CYS6 TRANSCRIPTION FACTOR (EUROFUNG)"/>
    <property type="match status" value="1"/>
</dbReference>
<dbReference type="CDD" id="cd00067">
    <property type="entry name" value="GAL4"/>
    <property type="match status" value="1"/>
</dbReference>
<feature type="compositionally biased region" description="Low complexity" evidence="7">
    <location>
        <begin position="130"/>
        <end position="153"/>
    </location>
</feature>
<feature type="domain" description="Zn(2)-C6 fungal-type" evidence="8">
    <location>
        <begin position="16"/>
        <end position="44"/>
    </location>
</feature>